<feature type="compositionally biased region" description="Polar residues" evidence="1">
    <location>
        <begin position="234"/>
        <end position="248"/>
    </location>
</feature>
<gene>
    <name evidence="2" type="ORF">P0082_00755</name>
</gene>
<feature type="compositionally biased region" description="Basic and acidic residues" evidence="1">
    <location>
        <begin position="155"/>
        <end position="167"/>
    </location>
</feature>
<dbReference type="RefSeq" id="WP_326927603.1">
    <property type="nucleotide sequence ID" value="NZ_CP123443.1"/>
</dbReference>
<feature type="compositionally biased region" description="Polar residues" evidence="1">
    <location>
        <begin position="52"/>
        <end position="68"/>
    </location>
</feature>
<dbReference type="EMBL" id="CP123443">
    <property type="protein sequence ID" value="WGK69420.1"/>
    <property type="molecule type" value="Genomic_DNA"/>
</dbReference>
<keyword evidence="3" id="KW-1185">Reference proteome</keyword>
<feature type="compositionally biased region" description="Basic and acidic residues" evidence="1">
    <location>
        <begin position="114"/>
        <end position="125"/>
    </location>
</feature>
<name>A0ABY8MJ67_9SPIO</name>
<accession>A0ABY8MJ67</accession>
<feature type="region of interest" description="Disordered" evidence="1">
    <location>
        <begin position="1"/>
        <end position="177"/>
    </location>
</feature>
<sequence>MSSDTAKYSMLRSHTEQSPQHTDNREDNKMSSANTTEPKRSNKRNRRRRSHNGNQTGQAGSPAKNTSSETKEYPAKERNASGRAKPERQAKQVKGQNPGRSGGKRVPRAKGVLRNRETLGDKEALGGKGTPKINGTYAEGGQRRRGRNAGQSLPNRDRQRDGKRGRNQDQTYDLFGARIRKPGALQRRSYRPEYNQIDLPSQPQDLRCGICNETISANVDILEALEIQLGEFPSQGQSQGEESPNSSDFGAGDRALTDSVVSAHFQCVLQTLTERTQLEKEEAIAYLGAGKFAVVYGPQRAIKRIIERSEWNRNSGLSPTNWPNWRQDSGSRALVSALSIKTDI</sequence>
<dbReference type="Proteomes" id="UP001228690">
    <property type="component" value="Chromosome"/>
</dbReference>
<proteinExistence type="predicted"/>
<evidence type="ECO:0000256" key="1">
    <source>
        <dbReference type="SAM" id="MobiDB-lite"/>
    </source>
</evidence>
<reference evidence="2 3" key="1">
    <citation type="submission" date="2023-04" db="EMBL/GenBank/DDBJ databases">
        <title>Spirochaete genome identified in red abalone sample constitutes a novel genus.</title>
        <authorList>
            <person name="Sharma S.P."/>
            <person name="Purcell C.M."/>
            <person name="Hyde J.R."/>
            <person name="Severin A.J."/>
        </authorList>
    </citation>
    <scope>NUCLEOTIDE SEQUENCE [LARGE SCALE GENOMIC DNA]</scope>
    <source>
        <strain evidence="2 3">SP-2023</strain>
    </source>
</reference>
<feature type="compositionally biased region" description="Basic and acidic residues" evidence="1">
    <location>
        <begin position="69"/>
        <end position="90"/>
    </location>
</feature>
<organism evidence="2 3">
    <name type="scientific">Candidatus Haliotispira prima</name>
    <dbReference type="NCBI Taxonomy" id="3034016"/>
    <lineage>
        <taxon>Bacteria</taxon>
        <taxon>Pseudomonadati</taxon>
        <taxon>Spirochaetota</taxon>
        <taxon>Spirochaetia</taxon>
        <taxon>Spirochaetales</taxon>
        <taxon>Spirochaetaceae</taxon>
        <taxon>Candidatus Haliotispira</taxon>
    </lineage>
</organism>
<feature type="region of interest" description="Disordered" evidence="1">
    <location>
        <begin position="233"/>
        <end position="253"/>
    </location>
</feature>
<protein>
    <submittedName>
        <fullName evidence="2">Uncharacterized protein</fullName>
    </submittedName>
</protein>
<feature type="compositionally biased region" description="Basic residues" evidence="1">
    <location>
        <begin position="102"/>
        <end position="113"/>
    </location>
</feature>
<feature type="compositionally biased region" description="Basic residues" evidence="1">
    <location>
        <begin position="41"/>
        <end position="51"/>
    </location>
</feature>
<evidence type="ECO:0000313" key="2">
    <source>
        <dbReference type="EMBL" id="WGK69420.1"/>
    </source>
</evidence>
<evidence type="ECO:0000313" key="3">
    <source>
        <dbReference type="Proteomes" id="UP001228690"/>
    </source>
</evidence>